<evidence type="ECO:0000313" key="3">
    <source>
        <dbReference type="EMBL" id="RWA18242.1"/>
    </source>
</evidence>
<dbReference type="PANTHER" id="PTHR48090:SF7">
    <property type="entry name" value="RFBJ PROTEIN"/>
    <property type="match status" value="1"/>
</dbReference>
<name>A0A439DR18_9MYCO</name>
<dbReference type="Gene3D" id="3.90.550.10">
    <property type="entry name" value="Spore Coat Polysaccharide Biosynthesis Protein SpsA, Chain A"/>
    <property type="match status" value="1"/>
</dbReference>
<dbReference type="InterPro" id="IPR001173">
    <property type="entry name" value="Glyco_trans_2-like"/>
</dbReference>
<reference evidence="3 4" key="1">
    <citation type="submission" date="2013-06" db="EMBL/GenBank/DDBJ databases">
        <title>The draft sequence of the Mycobacterium elephantis genome.</title>
        <authorList>
            <person name="Pettersson F.B."/>
            <person name="Das S."/>
            <person name="Dasgupta S."/>
            <person name="Bhattacharya A."/>
            <person name="Kirsebom L.A."/>
        </authorList>
    </citation>
    <scope>NUCLEOTIDE SEQUENCE [LARGE SCALE GENOMIC DNA]</scope>
    <source>
        <strain evidence="3 4">DSM 44368</strain>
    </source>
</reference>
<evidence type="ECO:0000259" key="2">
    <source>
        <dbReference type="Pfam" id="PF00535"/>
    </source>
</evidence>
<sequence length="250" mass="27458">MWPGSVSLVIPVRNEARNIAWVLEKISDEVDEIILVDGNSTDATLTTARSYRPDVRIVPQQGTGKGSALRTGFMAASGDVIVMMDADGSMEPQEIRHYLHFLANGFDFVKGSRFVCGGGSLDITAFRRLGNRFLLSVFNHLYDADLTDLCYGFCAFHRRYLEHLDLTATGFEIEAEMTVRAIQAGLRVAEVPSLELPRRAGESNLHAIRDGSRVLATVLRHHRTGLTGRLVQTVCSRRGLDLAQAQAAGA</sequence>
<evidence type="ECO:0000313" key="4">
    <source>
        <dbReference type="Proteomes" id="UP000287177"/>
    </source>
</evidence>
<comment type="caution">
    <text evidence="3">The sequence shown here is derived from an EMBL/GenBank/DDBJ whole genome shotgun (WGS) entry which is preliminary data.</text>
</comment>
<dbReference type="AlphaFoldDB" id="A0A439DR18"/>
<dbReference type="CDD" id="cd04179">
    <property type="entry name" value="DPM_DPG-synthase_like"/>
    <property type="match status" value="1"/>
</dbReference>
<dbReference type="EMBL" id="ATDN01000025">
    <property type="protein sequence ID" value="RWA18242.1"/>
    <property type="molecule type" value="Genomic_DNA"/>
</dbReference>
<accession>A0A439DR18</accession>
<protein>
    <recommendedName>
        <fullName evidence="2">Glycosyltransferase 2-like domain-containing protein</fullName>
    </recommendedName>
</protein>
<dbReference type="InterPro" id="IPR029044">
    <property type="entry name" value="Nucleotide-diphossugar_trans"/>
</dbReference>
<evidence type="ECO:0000256" key="1">
    <source>
        <dbReference type="ARBA" id="ARBA00006739"/>
    </source>
</evidence>
<dbReference type="PANTHER" id="PTHR48090">
    <property type="entry name" value="UNDECAPRENYL-PHOSPHATE 4-DEOXY-4-FORMAMIDO-L-ARABINOSE TRANSFERASE-RELATED"/>
    <property type="match status" value="1"/>
</dbReference>
<proteinExistence type="inferred from homology"/>
<dbReference type="Proteomes" id="UP000287177">
    <property type="component" value="Unassembled WGS sequence"/>
</dbReference>
<dbReference type="Pfam" id="PF00535">
    <property type="entry name" value="Glycos_transf_2"/>
    <property type="match status" value="1"/>
</dbReference>
<dbReference type="SUPFAM" id="SSF53448">
    <property type="entry name" value="Nucleotide-diphospho-sugar transferases"/>
    <property type="match status" value="1"/>
</dbReference>
<keyword evidence="4" id="KW-1185">Reference proteome</keyword>
<feature type="domain" description="Glycosyltransferase 2-like" evidence="2">
    <location>
        <begin position="7"/>
        <end position="164"/>
    </location>
</feature>
<comment type="similarity">
    <text evidence="1">Belongs to the glycosyltransferase 2 family.</text>
</comment>
<gene>
    <name evidence="3" type="ORF">MELE44368_23500</name>
</gene>
<organism evidence="3 4">
    <name type="scientific">Mycolicibacterium elephantis DSM 44368</name>
    <dbReference type="NCBI Taxonomy" id="1335622"/>
    <lineage>
        <taxon>Bacteria</taxon>
        <taxon>Bacillati</taxon>
        <taxon>Actinomycetota</taxon>
        <taxon>Actinomycetes</taxon>
        <taxon>Mycobacteriales</taxon>
        <taxon>Mycobacteriaceae</taxon>
        <taxon>Mycolicibacterium</taxon>
    </lineage>
</organism>
<dbReference type="InterPro" id="IPR050256">
    <property type="entry name" value="Glycosyltransferase_2"/>
</dbReference>